<dbReference type="AlphaFoldDB" id="Q6TFR3"/>
<name>Q6TFR3_ERWAM</name>
<dbReference type="GO" id="GO:0030255">
    <property type="term" value="P:protein secretion by the type IV secretion system"/>
    <property type="evidence" value="ECO:0007669"/>
    <property type="project" value="InterPro"/>
</dbReference>
<feature type="transmembrane region" description="Helical" evidence="5">
    <location>
        <begin position="141"/>
        <end position="161"/>
    </location>
</feature>
<feature type="transmembrane region" description="Helical" evidence="5">
    <location>
        <begin position="196"/>
        <end position="217"/>
    </location>
</feature>
<reference evidence="6" key="1">
    <citation type="submission" date="2003-09" db="EMBL/GenBank/DDBJ databases">
        <title>Plasmid diversity in Erwinia amylovora: sequence determination of pEU30 (30,314 bp) and pEL60 (60,145 bp) and analysis of variation in plasmid pEA29.</title>
        <authorList>
            <person name="Foster G.C."/>
            <person name="McGhee G.C."/>
            <person name="Jones A.L."/>
            <person name="Sundin G.W."/>
        </authorList>
    </citation>
    <scope>NUCLEOTIDE SEQUENCE</scope>
    <source>
        <strain evidence="6">UTRJ2</strain>
        <plasmid evidence="6">pEU30</plasmid>
    </source>
</reference>
<keyword evidence="3 5" id="KW-1133">Transmembrane helix</keyword>
<feature type="transmembrane region" description="Helical" evidence="5">
    <location>
        <begin position="26"/>
        <end position="45"/>
    </location>
</feature>
<sequence length="308" mass="33064">MEVNIAQTLFDAINTATRTQLENVSLVMKVMGVVIGGGWIVYILMKSLAWHFMAVRQVIEDIVMTMVKASLIMFMAFNVEWYISTVVPTVTDFPVWLGNTISGSGSVNNNLVDSLISTYLTSVSTLIKAMDVNPITHFKEVLYGVATLIFLLLGGIPFLSVAVGTLITLKCASSLILVVGPIFIALALFPKLQQYFWGWVGVLGGFALAQALFAIVIGMEMAFINTSIVKGGVIDTDFISCISMLLYFGAFTVLATEIPNYAAAIMGGSQSGTNTLGGIGRASGLGAASKMSMKMGKALINRSRNRIK</sequence>
<feature type="transmembrane region" description="Helical" evidence="5">
    <location>
        <begin position="237"/>
        <end position="256"/>
    </location>
</feature>
<dbReference type="Pfam" id="PF04610">
    <property type="entry name" value="TrbL"/>
    <property type="match status" value="1"/>
</dbReference>
<dbReference type="RefSeq" id="WP_011154499.1">
    <property type="nucleotide sequence ID" value="NC_005247.1"/>
</dbReference>
<geneLocation type="plasmid" evidence="6">
    <name>pEU30</name>
</geneLocation>
<dbReference type="GeneID" id="97918283"/>
<evidence type="ECO:0000256" key="4">
    <source>
        <dbReference type="ARBA" id="ARBA00023136"/>
    </source>
</evidence>
<evidence type="ECO:0000313" key="6">
    <source>
        <dbReference type="EMBL" id="AAQ97957.1"/>
    </source>
</evidence>
<gene>
    <name evidence="6" type="primary">virB6</name>
</gene>
<accession>Q6TFR3</accession>
<feature type="transmembrane region" description="Helical" evidence="5">
    <location>
        <begin position="167"/>
        <end position="189"/>
    </location>
</feature>
<dbReference type="GO" id="GO:0016020">
    <property type="term" value="C:membrane"/>
    <property type="evidence" value="ECO:0007669"/>
    <property type="project" value="UniProtKB-SubCell"/>
</dbReference>
<comment type="subcellular location">
    <subcellularLocation>
        <location evidence="1">Membrane</location>
        <topology evidence="1">Multi-pass membrane protein</topology>
    </subcellularLocation>
</comment>
<dbReference type="EMBL" id="AY422215">
    <property type="protein sequence ID" value="AAQ97957.1"/>
    <property type="molecule type" value="Genomic_DNA"/>
</dbReference>
<protein>
    <submittedName>
        <fullName evidence="6">VirB6</fullName>
    </submittedName>
</protein>
<evidence type="ECO:0000256" key="2">
    <source>
        <dbReference type="ARBA" id="ARBA00022692"/>
    </source>
</evidence>
<organism evidence="6">
    <name type="scientific">Erwinia amylovora</name>
    <name type="common">Fire blight bacteria</name>
    <dbReference type="NCBI Taxonomy" id="552"/>
    <lineage>
        <taxon>Bacteria</taxon>
        <taxon>Pseudomonadati</taxon>
        <taxon>Pseudomonadota</taxon>
        <taxon>Gammaproteobacteria</taxon>
        <taxon>Enterobacterales</taxon>
        <taxon>Erwiniaceae</taxon>
        <taxon>Erwinia</taxon>
    </lineage>
</organism>
<evidence type="ECO:0000256" key="3">
    <source>
        <dbReference type="ARBA" id="ARBA00022989"/>
    </source>
</evidence>
<proteinExistence type="predicted"/>
<evidence type="ECO:0000256" key="1">
    <source>
        <dbReference type="ARBA" id="ARBA00004141"/>
    </source>
</evidence>
<keyword evidence="2 5" id="KW-0812">Transmembrane</keyword>
<dbReference type="InterPro" id="IPR007688">
    <property type="entry name" value="Conjugal_tfr_TrbL/VirB6"/>
</dbReference>
<feature type="transmembrane region" description="Helical" evidence="5">
    <location>
        <begin position="66"/>
        <end position="91"/>
    </location>
</feature>
<evidence type="ECO:0000256" key="5">
    <source>
        <dbReference type="SAM" id="Phobius"/>
    </source>
</evidence>
<keyword evidence="6" id="KW-0614">Plasmid</keyword>
<keyword evidence="4 5" id="KW-0472">Membrane</keyword>